<keyword evidence="4" id="KW-0804">Transcription</keyword>
<sequence length="603" mass="68113">MPYGKHNPKRLQRTKRTKTFTGCWTCRLRGVKCDEGKPTCGRCNRAGLSCSGYGERLVWEDARERNQKGLQRRVMTNSWEGYRPILDEQEIDAVLETIDVVQTGEEFQAGVFAVFPASGCGKRPCWDRDDVGVSANADTESVSTTSSQATADLSLSLTAKWCESIPAEVERSFEASDFDEIDTLSPIELPVDDGLLECYPFPSAAPLFPPLQEGSQLMHHWVTVFSGLMIPTEHADNPFQTIYVPLALAAPEQTQLASGYTALLHAMYAVSAFHQARLRPVEQGFFAVGTNHHRLSLKYLHRSLTERPETQRQAILAAMIALHLIDMINGHSSSWRLHLRGARDWLQSLSRISWSSGRSSSTLYQLFLCIEALGPSIGGMTTSSRSVKVHPPTDVLAPDYTLDSFFGITSTDTSYCLDRLYGVTRPIFEVIVHINQLLKSGTFPSDSELNNIELKIVLNNPAFLRFPCATTTLEELTRHHASSFYNACYIYFKRTLRRAPLSTTQNLVRKSLEHLEAIERLENRGTGWGLIWPGFITACEARDQDLRHRAMRYFQRGTRLGMETFDSAARVVHEVWRRMETEDSTHLDWRVIMEELNIDLILV</sequence>
<dbReference type="GO" id="GO:0000981">
    <property type="term" value="F:DNA-binding transcription factor activity, RNA polymerase II-specific"/>
    <property type="evidence" value="ECO:0007669"/>
    <property type="project" value="InterPro"/>
</dbReference>
<dbReference type="Gene3D" id="4.10.240.10">
    <property type="entry name" value="Zn(2)-C6 fungal-type DNA-binding domain"/>
    <property type="match status" value="1"/>
</dbReference>
<protein>
    <recommendedName>
        <fullName evidence="6">Zn(2)-C6 fungal-type domain-containing protein</fullName>
    </recommendedName>
</protein>
<proteinExistence type="predicted"/>
<keyword evidence="5" id="KW-0539">Nucleus</keyword>
<evidence type="ECO:0000256" key="1">
    <source>
        <dbReference type="ARBA" id="ARBA00004123"/>
    </source>
</evidence>
<evidence type="ECO:0000313" key="7">
    <source>
        <dbReference type="EMBL" id="EXJ95344.1"/>
    </source>
</evidence>
<feature type="domain" description="Zn(2)-C6 fungal-type" evidence="6">
    <location>
        <begin position="22"/>
        <end position="51"/>
    </location>
</feature>
<dbReference type="RefSeq" id="XP_007719573.1">
    <property type="nucleotide sequence ID" value="XM_007721383.1"/>
</dbReference>
<dbReference type="eggNOG" id="ENOG502QQBG">
    <property type="taxonomic scope" value="Eukaryota"/>
</dbReference>
<dbReference type="InterPro" id="IPR021858">
    <property type="entry name" value="Fun_TF"/>
</dbReference>
<comment type="caution">
    <text evidence="7">The sequence shown here is derived from an EMBL/GenBank/DDBJ whole genome shotgun (WGS) entry which is preliminary data.</text>
</comment>
<dbReference type="EMBL" id="AMWN01000001">
    <property type="protein sequence ID" value="EXJ95344.1"/>
    <property type="molecule type" value="Genomic_DNA"/>
</dbReference>
<keyword evidence="2" id="KW-0805">Transcription regulation</keyword>
<keyword evidence="3" id="KW-0238">DNA-binding</keyword>
<dbReference type="SMART" id="SM00066">
    <property type="entry name" value="GAL4"/>
    <property type="match status" value="1"/>
</dbReference>
<evidence type="ECO:0000256" key="3">
    <source>
        <dbReference type="ARBA" id="ARBA00023125"/>
    </source>
</evidence>
<dbReference type="GO" id="GO:0005634">
    <property type="term" value="C:nucleus"/>
    <property type="evidence" value="ECO:0007669"/>
    <property type="project" value="UniProtKB-SubCell"/>
</dbReference>
<dbReference type="SUPFAM" id="SSF57701">
    <property type="entry name" value="Zn2/Cys6 DNA-binding domain"/>
    <property type="match status" value="1"/>
</dbReference>
<dbReference type="GeneID" id="19155372"/>
<evidence type="ECO:0000259" key="6">
    <source>
        <dbReference type="PROSITE" id="PS50048"/>
    </source>
</evidence>
<comment type="subcellular location">
    <subcellularLocation>
        <location evidence="1">Nucleus</location>
    </subcellularLocation>
</comment>
<dbReference type="Pfam" id="PF00172">
    <property type="entry name" value="Zn_clus"/>
    <property type="match status" value="1"/>
</dbReference>
<name>W9ZLJ5_9EURO</name>
<evidence type="ECO:0000256" key="5">
    <source>
        <dbReference type="ARBA" id="ARBA00023242"/>
    </source>
</evidence>
<dbReference type="InterPro" id="IPR036864">
    <property type="entry name" value="Zn2-C6_fun-type_DNA-bd_sf"/>
</dbReference>
<dbReference type="Proteomes" id="UP000019484">
    <property type="component" value="Unassembled WGS sequence"/>
</dbReference>
<dbReference type="Pfam" id="PF11951">
    <property type="entry name" value="Fungal_trans_2"/>
    <property type="match status" value="1"/>
</dbReference>
<organism evidence="7 8">
    <name type="scientific">Capronia coronata CBS 617.96</name>
    <dbReference type="NCBI Taxonomy" id="1182541"/>
    <lineage>
        <taxon>Eukaryota</taxon>
        <taxon>Fungi</taxon>
        <taxon>Dikarya</taxon>
        <taxon>Ascomycota</taxon>
        <taxon>Pezizomycotina</taxon>
        <taxon>Eurotiomycetes</taxon>
        <taxon>Chaetothyriomycetidae</taxon>
        <taxon>Chaetothyriales</taxon>
        <taxon>Herpotrichiellaceae</taxon>
        <taxon>Capronia</taxon>
    </lineage>
</organism>
<dbReference type="PANTHER" id="PTHR37534:SF49">
    <property type="entry name" value="LYSINE BIOSYNTHESIS REGULATORY PROTEIN LYS14"/>
    <property type="match status" value="1"/>
</dbReference>
<dbReference type="HOGENOM" id="CLU_009030_3_0_1"/>
<dbReference type="InterPro" id="IPR001138">
    <property type="entry name" value="Zn2Cys6_DnaBD"/>
</dbReference>
<dbReference type="GO" id="GO:0008270">
    <property type="term" value="F:zinc ion binding"/>
    <property type="evidence" value="ECO:0007669"/>
    <property type="project" value="InterPro"/>
</dbReference>
<dbReference type="AlphaFoldDB" id="W9ZLJ5"/>
<dbReference type="OrthoDB" id="3477330at2759"/>
<accession>W9ZLJ5</accession>
<keyword evidence="8" id="KW-1185">Reference proteome</keyword>
<reference evidence="7 8" key="1">
    <citation type="submission" date="2013-03" db="EMBL/GenBank/DDBJ databases">
        <title>The Genome Sequence of Capronia coronata CBS 617.96.</title>
        <authorList>
            <consortium name="The Broad Institute Genomics Platform"/>
            <person name="Cuomo C."/>
            <person name="de Hoog S."/>
            <person name="Gorbushina A."/>
            <person name="Walker B."/>
            <person name="Young S.K."/>
            <person name="Zeng Q."/>
            <person name="Gargeya S."/>
            <person name="Fitzgerald M."/>
            <person name="Haas B."/>
            <person name="Abouelleil A."/>
            <person name="Allen A.W."/>
            <person name="Alvarado L."/>
            <person name="Arachchi H.M."/>
            <person name="Berlin A.M."/>
            <person name="Chapman S.B."/>
            <person name="Gainer-Dewar J."/>
            <person name="Goldberg J."/>
            <person name="Griggs A."/>
            <person name="Gujja S."/>
            <person name="Hansen M."/>
            <person name="Howarth C."/>
            <person name="Imamovic A."/>
            <person name="Ireland A."/>
            <person name="Larimer J."/>
            <person name="McCowan C."/>
            <person name="Murphy C."/>
            <person name="Pearson M."/>
            <person name="Poon T.W."/>
            <person name="Priest M."/>
            <person name="Roberts A."/>
            <person name="Saif S."/>
            <person name="Shea T."/>
            <person name="Sisk P."/>
            <person name="Sykes S."/>
            <person name="Wortman J."/>
            <person name="Nusbaum C."/>
            <person name="Birren B."/>
        </authorList>
    </citation>
    <scope>NUCLEOTIDE SEQUENCE [LARGE SCALE GENOMIC DNA]</scope>
    <source>
        <strain evidence="7 8">CBS 617.96</strain>
    </source>
</reference>
<dbReference type="GO" id="GO:0045944">
    <property type="term" value="P:positive regulation of transcription by RNA polymerase II"/>
    <property type="evidence" value="ECO:0007669"/>
    <property type="project" value="TreeGrafter"/>
</dbReference>
<dbReference type="PANTHER" id="PTHR37534">
    <property type="entry name" value="TRANSCRIPTIONAL ACTIVATOR PROTEIN UGA3"/>
    <property type="match status" value="1"/>
</dbReference>
<dbReference type="CDD" id="cd00067">
    <property type="entry name" value="GAL4"/>
    <property type="match status" value="1"/>
</dbReference>
<evidence type="ECO:0000256" key="4">
    <source>
        <dbReference type="ARBA" id="ARBA00023163"/>
    </source>
</evidence>
<dbReference type="STRING" id="1182541.W9ZLJ5"/>
<dbReference type="PROSITE" id="PS50048">
    <property type="entry name" value="ZN2_CY6_FUNGAL_2"/>
    <property type="match status" value="1"/>
</dbReference>
<evidence type="ECO:0000256" key="2">
    <source>
        <dbReference type="ARBA" id="ARBA00023015"/>
    </source>
</evidence>
<dbReference type="GO" id="GO:0000976">
    <property type="term" value="F:transcription cis-regulatory region binding"/>
    <property type="evidence" value="ECO:0007669"/>
    <property type="project" value="TreeGrafter"/>
</dbReference>
<evidence type="ECO:0000313" key="8">
    <source>
        <dbReference type="Proteomes" id="UP000019484"/>
    </source>
</evidence>
<gene>
    <name evidence="7" type="ORF">A1O1_00464</name>
</gene>